<name>A0A6A3YJZ3_9STRA</name>
<feature type="compositionally biased region" description="Acidic residues" evidence="1">
    <location>
        <begin position="47"/>
        <end position="56"/>
    </location>
</feature>
<gene>
    <name evidence="2" type="ORF">PF005_g8188</name>
</gene>
<dbReference type="AlphaFoldDB" id="A0A6A3YJZ3"/>
<feature type="region of interest" description="Disordered" evidence="1">
    <location>
        <begin position="1"/>
        <end position="98"/>
    </location>
</feature>
<proteinExistence type="predicted"/>
<accession>A0A6A3YJZ3</accession>
<feature type="compositionally biased region" description="Basic and acidic residues" evidence="1">
    <location>
        <begin position="1"/>
        <end position="10"/>
    </location>
</feature>
<dbReference type="InterPro" id="IPR052579">
    <property type="entry name" value="Zinc_finger_SWIM"/>
</dbReference>
<organism evidence="2 3">
    <name type="scientific">Phytophthora fragariae</name>
    <dbReference type="NCBI Taxonomy" id="53985"/>
    <lineage>
        <taxon>Eukaryota</taxon>
        <taxon>Sar</taxon>
        <taxon>Stramenopiles</taxon>
        <taxon>Oomycota</taxon>
        <taxon>Peronosporomycetes</taxon>
        <taxon>Peronosporales</taxon>
        <taxon>Peronosporaceae</taxon>
        <taxon>Phytophthora</taxon>
    </lineage>
</organism>
<keyword evidence="3" id="KW-1185">Reference proteome</keyword>
<sequence length="297" mass="32900">MAEEAADTKRAVHQKGGGTAAAARAHTWPRRGPGISGALRGAQASSENDEMEDVELKEDHVETDGDGAQADRAGADTTSDAWSDAGDSQADSQALHIQGSGSPVEVAVEPPVVYHMSWEAWQSYLKSYCATTKQVLVVQETFSRAEQNKRLSKTKRGGDASQLVPEDLDPYSRVYICTHGWKKRKSRGTGSRPRQHIRLTNCPFRFRVQWNLERMELQVKDGRFVHNHEVSDASFATYPSSRGVVNPLVGARVEGMLAVGAKRSKIYDYLLEHDQNVIQVDVDNMIQLPVAYVYDDE</sequence>
<feature type="compositionally biased region" description="Low complexity" evidence="1">
    <location>
        <begin position="66"/>
        <end position="78"/>
    </location>
</feature>
<dbReference type="Proteomes" id="UP000433483">
    <property type="component" value="Unassembled WGS sequence"/>
</dbReference>
<comment type="caution">
    <text evidence="2">The sequence shown here is derived from an EMBL/GenBank/DDBJ whole genome shotgun (WGS) entry which is preliminary data.</text>
</comment>
<dbReference type="EMBL" id="QXGB01000342">
    <property type="protein sequence ID" value="KAE9218611.1"/>
    <property type="molecule type" value="Genomic_DNA"/>
</dbReference>
<reference evidence="2 3" key="1">
    <citation type="submission" date="2018-08" db="EMBL/GenBank/DDBJ databases">
        <title>Genomic investigation of the strawberry pathogen Phytophthora fragariae indicates pathogenicity is determined by transcriptional variation in three key races.</title>
        <authorList>
            <person name="Adams T.M."/>
            <person name="Armitage A.D."/>
            <person name="Sobczyk M.K."/>
            <person name="Bates H.J."/>
            <person name="Dunwell J.M."/>
            <person name="Nellist C.F."/>
            <person name="Harrison R.J."/>
        </authorList>
    </citation>
    <scope>NUCLEOTIDE SEQUENCE [LARGE SCALE GENOMIC DNA]</scope>
    <source>
        <strain evidence="2 3">NOV-27</strain>
    </source>
</reference>
<protein>
    <recommendedName>
        <fullName evidence="4">FAR1 domain-containing protein</fullName>
    </recommendedName>
</protein>
<dbReference type="PANTHER" id="PTHR31569:SF4">
    <property type="entry name" value="SWIM-TYPE DOMAIN-CONTAINING PROTEIN"/>
    <property type="match status" value="1"/>
</dbReference>
<evidence type="ECO:0008006" key="4">
    <source>
        <dbReference type="Google" id="ProtNLM"/>
    </source>
</evidence>
<evidence type="ECO:0000313" key="2">
    <source>
        <dbReference type="EMBL" id="KAE9218611.1"/>
    </source>
</evidence>
<dbReference type="OrthoDB" id="113719at2759"/>
<dbReference type="PANTHER" id="PTHR31569">
    <property type="entry name" value="SWIM-TYPE DOMAIN-CONTAINING PROTEIN"/>
    <property type="match status" value="1"/>
</dbReference>
<evidence type="ECO:0000256" key="1">
    <source>
        <dbReference type="SAM" id="MobiDB-lite"/>
    </source>
</evidence>
<evidence type="ECO:0000313" key="3">
    <source>
        <dbReference type="Proteomes" id="UP000433483"/>
    </source>
</evidence>